<reference evidence="1 2" key="1">
    <citation type="submission" date="2020-08" db="EMBL/GenBank/DDBJ databases">
        <title>Genomic Encyclopedia of Type Strains, Phase IV (KMG-IV): sequencing the most valuable type-strain genomes for metagenomic binning, comparative biology and taxonomic classification.</title>
        <authorList>
            <person name="Goeker M."/>
        </authorList>
    </citation>
    <scope>NUCLEOTIDE SEQUENCE [LARGE SCALE GENOMIC DNA]</scope>
    <source>
        <strain evidence="1 2">DSM 15867</strain>
    </source>
</reference>
<dbReference type="RefSeq" id="WP_184117029.1">
    <property type="nucleotide sequence ID" value="NZ_JACHNY010000019.1"/>
</dbReference>
<proteinExistence type="predicted"/>
<organism evidence="1 2">
    <name type="scientific">Sphingomonas abaci</name>
    <dbReference type="NCBI Taxonomy" id="237611"/>
    <lineage>
        <taxon>Bacteria</taxon>
        <taxon>Pseudomonadati</taxon>
        <taxon>Pseudomonadota</taxon>
        <taxon>Alphaproteobacteria</taxon>
        <taxon>Sphingomonadales</taxon>
        <taxon>Sphingomonadaceae</taxon>
        <taxon>Sphingomonas</taxon>
    </lineage>
</organism>
<keyword evidence="2" id="KW-1185">Reference proteome</keyword>
<comment type="caution">
    <text evidence="1">The sequence shown here is derived from an EMBL/GenBank/DDBJ whole genome shotgun (WGS) entry which is preliminary data.</text>
</comment>
<protein>
    <submittedName>
        <fullName evidence="1">Uncharacterized protein</fullName>
    </submittedName>
</protein>
<gene>
    <name evidence="1" type="ORF">GGQ96_004068</name>
</gene>
<evidence type="ECO:0000313" key="1">
    <source>
        <dbReference type="EMBL" id="MBB4619908.1"/>
    </source>
</evidence>
<evidence type="ECO:0000313" key="2">
    <source>
        <dbReference type="Proteomes" id="UP000574769"/>
    </source>
</evidence>
<dbReference type="AlphaFoldDB" id="A0A7W7EZK8"/>
<accession>A0A7W7EZK8</accession>
<sequence>MALPDKAPTFLRRMDPRDKLDLYAVLMQGNALRDILQPDETVTRFAIGLSAEAAAAGLQIGTEDKAPRYADRVFYMQLSVAPVMQGAAIFLNRGIVLAVEITFATSFDDREKTYSVGIQVVKK</sequence>
<dbReference type="Proteomes" id="UP000574769">
    <property type="component" value="Unassembled WGS sequence"/>
</dbReference>
<dbReference type="EMBL" id="JACHNY010000019">
    <property type="protein sequence ID" value="MBB4619908.1"/>
    <property type="molecule type" value="Genomic_DNA"/>
</dbReference>
<name>A0A7W7EZK8_9SPHN</name>